<feature type="domain" description="EamA" evidence="8">
    <location>
        <begin position="156"/>
        <end position="288"/>
    </location>
</feature>
<evidence type="ECO:0000256" key="3">
    <source>
        <dbReference type="ARBA" id="ARBA00022475"/>
    </source>
</evidence>
<dbReference type="GO" id="GO:0005886">
    <property type="term" value="C:plasma membrane"/>
    <property type="evidence" value="ECO:0007669"/>
    <property type="project" value="UniProtKB-SubCell"/>
</dbReference>
<dbReference type="PANTHER" id="PTHR42920:SF5">
    <property type="entry name" value="EAMA DOMAIN-CONTAINING PROTEIN"/>
    <property type="match status" value="1"/>
</dbReference>
<comment type="subcellular location">
    <subcellularLocation>
        <location evidence="1">Cell membrane</location>
        <topology evidence="1">Multi-pass membrane protein</topology>
    </subcellularLocation>
</comment>
<dbReference type="InterPro" id="IPR051258">
    <property type="entry name" value="Diverse_Substrate_Transporter"/>
</dbReference>
<accession>A0A415E3Z3</accession>
<dbReference type="SUPFAM" id="SSF103481">
    <property type="entry name" value="Multidrug resistance efflux transporter EmrE"/>
    <property type="match status" value="2"/>
</dbReference>
<protein>
    <submittedName>
        <fullName evidence="9">DMT family transporter</fullName>
    </submittedName>
</protein>
<dbReference type="Proteomes" id="UP000284841">
    <property type="component" value="Unassembled WGS sequence"/>
</dbReference>
<dbReference type="EMBL" id="QRMS01000002">
    <property type="protein sequence ID" value="RHJ88255.1"/>
    <property type="molecule type" value="Genomic_DNA"/>
</dbReference>
<keyword evidence="6 7" id="KW-0472">Membrane</keyword>
<name>A0A415E3Z3_9FIRM</name>
<evidence type="ECO:0000256" key="2">
    <source>
        <dbReference type="ARBA" id="ARBA00007362"/>
    </source>
</evidence>
<evidence type="ECO:0000256" key="1">
    <source>
        <dbReference type="ARBA" id="ARBA00004651"/>
    </source>
</evidence>
<feature type="transmembrane region" description="Helical" evidence="7">
    <location>
        <begin position="190"/>
        <end position="206"/>
    </location>
</feature>
<sequence>MKKTDLRGILFLVFAAMIWGFALVAQKAGTENLGPLTFTGLRCMLGSLSMIPLIIILDGKKTPEQKEAEHNPAILLKGGMLCGLVVFSFTILQQIGIQYTTVGKSGFITALYIILVPLAGLFLKRKVEKRIWFAVLIALAGFYLMCMSEGLTAINRGDILMLMASVGCAVHIYAIDYFVNKVDPVKFSSLQFLITGIISLVLALFLEDIRWQNIFATAVPILYAGIISCGLGYTFQILGQKYVEPAKASLLLSSETIFTMLAGMLFFQEMLSIKEYIGCGFIFFAIILSQIQRKS</sequence>
<keyword evidence="4 7" id="KW-0812">Transmembrane</keyword>
<dbReference type="AlphaFoldDB" id="A0A415E3Z3"/>
<keyword evidence="5 7" id="KW-1133">Transmembrane helix</keyword>
<reference evidence="9 10" key="1">
    <citation type="submission" date="2018-08" db="EMBL/GenBank/DDBJ databases">
        <title>A genome reference for cultivated species of the human gut microbiota.</title>
        <authorList>
            <person name="Zou Y."/>
            <person name="Xue W."/>
            <person name="Luo G."/>
        </authorList>
    </citation>
    <scope>NUCLEOTIDE SEQUENCE [LARGE SCALE GENOMIC DNA]</scope>
    <source>
        <strain evidence="9 10">AM07-24</strain>
    </source>
</reference>
<evidence type="ECO:0000313" key="9">
    <source>
        <dbReference type="EMBL" id="RHJ88255.1"/>
    </source>
</evidence>
<dbReference type="OrthoDB" id="9804865at2"/>
<dbReference type="RefSeq" id="WP_118334864.1">
    <property type="nucleotide sequence ID" value="NZ_AP025567.1"/>
</dbReference>
<feature type="transmembrane region" description="Helical" evidence="7">
    <location>
        <begin position="218"/>
        <end position="238"/>
    </location>
</feature>
<dbReference type="InterPro" id="IPR037185">
    <property type="entry name" value="EmrE-like"/>
</dbReference>
<feature type="transmembrane region" description="Helical" evidence="7">
    <location>
        <begin position="37"/>
        <end position="57"/>
    </location>
</feature>
<gene>
    <name evidence="9" type="ORF">DW099_07530</name>
</gene>
<keyword evidence="10" id="KW-1185">Reference proteome</keyword>
<feature type="domain" description="EamA" evidence="8">
    <location>
        <begin position="7"/>
        <end position="145"/>
    </location>
</feature>
<feature type="transmembrane region" description="Helical" evidence="7">
    <location>
        <begin position="78"/>
        <end position="99"/>
    </location>
</feature>
<feature type="transmembrane region" description="Helical" evidence="7">
    <location>
        <begin position="273"/>
        <end position="291"/>
    </location>
</feature>
<comment type="caution">
    <text evidence="9">The sequence shown here is derived from an EMBL/GenBank/DDBJ whole genome shotgun (WGS) entry which is preliminary data.</text>
</comment>
<dbReference type="Gene3D" id="1.10.3730.20">
    <property type="match status" value="1"/>
</dbReference>
<evidence type="ECO:0000256" key="7">
    <source>
        <dbReference type="SAM" id="Phobius"/>
    </source>
</evidence>
<evidence type="ECO:0000256" key="5">
    <source>
        <dbReference type="ARBA" id="ARBA00022989"/>
    </source>
</evidence>
<feature type="transmembrane region" description="Helical" evidence="7">
    <location>
        <begin position="131"/>
        <end position="153"/>
    </location>
</feature>
<organism evidence="9 10">
    <name type="scientific">Emergencia timonensis</name>
    <dbReference type="NCBI Taxonomy" id="1776384"/>
    <lineage>
        <taxon>Bacteria</taxon>
        <taxon>Bacillati</taxon>
        <taxon>Bacillota</taxon>
        <taxon>Clostridia</taxon>
        <taxon>Peptostreptococcales</taxon>
        <taxon>Anaerovoracaceae</taxon>
        <taxon>Emergencia</taxon>
    </lineage>
</organism>
<dbReference type="STRING" id="1776384.GCA_900086585_03841"/>
<evidence type="ECO:0000256" key="4">
    <source>
        <dbReference type="ARBA" id="ARBA00022692"/>
    </source>
</evidence>
<dbReference type="PANTHER" id="PTHR42920">
    <property type="entry name" value="OS03G0707200 PROTEIN-RELATED"/>
    <property type="match status" value="1"/>
</dbReference>
<feature type="transmembrane region" description="Helical" evidence="7">
    <location>
        <begin position="105"/>
        <end position="124"/>
    </location>
</feature>
<proteinExistence type="inferred from homology"/>
<dbReference type="Pfam" id="PF00892">
    <property type="entry name" value="EamA"/>
    <property type="match status" value="2"/>
</dbReference>
<dbReference type="InterPro" id="IPR000620">
    <property type="entry name" value="EamA_dom"/>
</dbReference>
<comment type="similarity">
    <text evidence="2">Belongs to the EamA transporter family.</text>
</comment>
<evidence type="ECO:0000313" key="10">
    <source>
        <dbReference type="Proteomes" id="UP000284841"/>
    </source>
</evidence>
<evidence type="ECO:0000259" key="8">
    <source>
        <dbReference type="Pfam" id="PF00892"/>
    </source>
</evidence>
<keyword evidence="3" id="KW-1003">Cell membrane</keyword>
<evidence type="ECO:0000256" key="6">
    <source>
        <dbReference type="ARBA" id="ARBA00023136"/>
    </source>
</evidence>